<dbReference type="EMBL" id="BORT01000011">
    <property type="protein sequence ID" value="GIO48143.1"/>
    <property type="molecule type" value="Genomic_DNA"/>
</dbReference>
<name>A0A919YEE9_9BACL</name>
<keyword evidence="5 8" id="KW-1133">Transmembrane helix</keyword>
<feature type="transmembrane region" description="Helical" evidence="8">
    <location>
        <begin position="261"/>
        <end position="278"/>
    </location>
</feature>
<dbReference type="RefSeq" id="WP_237100051.1">
    <property type="nucleotide sequence ID" value="NZ_AP025343.1"/>
</dbReference>
<dbReference type="InterPro" id="IPR004937">
    <property type="entry name" value="Urea_transporter"/>
</dbReference>
<dbReference type="AlphaFoldDB" id="A0A919YEE9"/>
<evidence type="ECO:0000313" key="9">
    <source>
        <dbReference type="EMBL" id="GIO48143.1"/>
    </source>
</evidence>
<feature type="transmembrane region" description="Helical" evidence="8">
    <location>
        <begin position="187"/>
        <end position="205"/>
    </location>
</feature>
<comment type="similarity">
    <text evidence="2">Belongs to the urea transporter family.</text>
</comment>
<organism evidence="9 10">
    <name type="scientific">Paenibacillus azoreducens</name>
    <dbReference type="NCBI Taxonomy" id="116718"/>
    <lineage>
        <taxon>Bacteria</taxon>
        <taxon>Bacillati</taxon>
        <taxon>Bacillota</taxon>
        <taxon>Bacilli</taxon>
        <taxon>Bacillales</taxon>
        <taxon>Paenibacillaceae</taxon>
        <taxon>Paenibacillus</taxon>
    </lineage>
</organism>
<feature type="transmembrane region" description="Helical" evidence="8">
    <location>
        <begin position="102"/>
        <end position="123"/>
    </location>
</feature>
<dbReference type="PIRSF" id="PIRSF016502">
    <property type="entry name" value="Urea_transporter"/>
    <property type="match status" value="1"/>
</dbReference>
<protein>
    <submittedName>
        <fullName evidence="9">Urea transporter</fullName>
    </submittedName>
</protein>
<dbReference type="PANTHER" id="PTHR10464">
    <property type="entry name" value="UREA TRANSPORTER"/>
    <property type="match status" value="1"/>
</dbReference>
<evidence type="ECO:0000256" key="2">
    <source>
        <dbReference type="ARBA" id="ARBA00005914"/>
    </source>
</evidence>
<evidence type="ECO:0000256" key="8">
    <source>
        <dbReference type="SAM" id="Phobius"/>
    </source>
</evidence>
<dbReference type="GO" id="GO:0005886">
    <property type="term" value="C:plasma membrane"/>
    <property type="evidence" value="ECO:0007669"/>
    <property type="project" value="UniProtKB-SubCell"/>
</dbReference>
<evidence type="ECO:0000256" key="4">
    <source>
        <dbReference type="ARBA" id="ARBA00022692"/>
    </source>
</evidence>
<keyword evidence="3" id="KW-1003">Cell membrane</keyword>
<comment type="subcellular location">
    <subcellularLocation>
        <location evidence="1">Cell membrane</location>
        <topology evidence="1">Multi-pass membrane protein</topology>
    </subcellularLocation>
</comment>
<evidence type="ECO:0000256" key="1">
    <source>
        <dbReference type="ARBA" id="ARBA00004651"/>
    </source>
</evidence>
<feature type="transmembrane region" description="Helical" evidence="8">
    <location>
        <begin position="37"/>
        <end position="63"/>
    </location>
</feature>
<keyword evidence="4 8" id="KW-0812">Transmembrane</keyword>
<dbReference type="Gene3D" id="1.10.3430.10">
    <property type="entry name" value="Ammonium transporter AmtB like domains"/>
    <property type="match status" value="1"/>
</dbReference>
<dbReference type="PANTHER" id="PTHR10464:SF4">
    <property type="entry name" value="UREA TRANSPORTER"/>
    <property type="match status" value="1"/>
</dbReference>
<gene>
    <name evidence="9" type="primary">yut</name>
    <name evidence="9" type="ORF">J34TS1_29080</name>
</gene>
<feature type="site" description="Important for channel permeability" evidence="7">
    <location>
        <position position="293"/>
    </location>
</feature>
<feature type="transmembrane region" description="Helical" evidence="8">
    <location>
        <begin position="130"/>
        <end position="149"/>
    </location>
</feature>
<feature type="transmembrane region" description="Helical" evidence="8">
    <location>
        <begin position="75"/>
        <end position="96"/>
    </location>
</feature>
<accession>A0A919YEE9</accession>
<dbReference type="Pfam" id="PF03253">
    <property type="entry name" value="UT"/>
    <property type="match status" value="1"/>
</dbReference>
<evidence type="ECO:0000256" key="6">
    <source>
        <dbReference type="ARBA" id="ARBA00023136"/>
    </source>
</evidence>
<dbReference type="InterPro" id="IPR029020">
    <property type="entry name" value="Ammonium/urea_transptr"/>
</dbReference>
<feature type="transmembrane region" description="Helical" evidence="8">
    <location>
        <begin position="284"/>
        <end position="306"/>
    </location>
</feature>
<evidence type="ECO:0000313" key="10">
    <source>
        <dbReference type="Proteomes" id="UP000682811"/>
    </source>
</evidence>
<reference evidence="9 10" key="1">
    <citation type="submission" date="2021-03" db="EMBL/GenBank/DDBJ databases">
        <title>Antimicrobial resistance genes in bacteria isolated from Japanese honey, and their potential for conferring macrolide and lincosamide resistance in the American foulbrood pathogen Paenibacillus larvae.</title>
        <authorList>
            <person name="Okamoto M."/>
            <person name="Kumagai M."/>
            <person name="Kanamori H."/>
            <person name="Takamatsu D."/>
        </authorList>
    </citation>
    <scope>NUCLEOTIDE SEQUENCE [LARGE SCALE GENOMIC DNA]</scope>
    <source>
        <strain evidence="9 10">J34TS1</strain>
    </source>
</reference>
<dbReference type="GO" id="GO:0015204">
    <property type="term" value="F:urea transmembrane transporter activity"/>
    <property type="evidence" value="ECO:0007669"/>
    <property type="project" value="InterPro"/>
</dbReference>
<sequence>MKQGNPQQQHENMFFSLVTAALKGISQVILIENAISGLLILIALLISSIPVGIIAFLSALIAVCMGRFGGADKTLVNQGLLAYNSVLTGIVLALNFTGGQRWVIALAGAAITTLLTAAMMHWMRNSGTPIFTFPFIIVSWFLLLASYRLGTFQLHPGLVPQDLSQWRLHQGGTVDWINGLVDGVGQVFLQDSMWSGILILAGVFWASRKLGFYAIIGSAAAWLAAYGLGGETALLNAGLYEYNAVLTILAVGAIFDAKSRWAPVSGLVAAIVSVPMTASFDSWLLPYGLPALTMPFVVCSWVFIAARKVIPKL</sequence>
<evidence type="ECO:0000256" key="5">
    <source>
        <dbReference type="ARBA" id="ARBA00022989"/>
    </source>
</evidence>
<feature type="transmembrane region" description="Helical" evidence="8">
    <location>
        <begin position="210"/>
        <end position="228"/>
    </location>
</feature>
<keyword evidence="10" id="KW-1185">Reference proteome</keyword>
<dbReference type="Proteomes" id="UP000682811">
    <property type="component" value="Unassembled WGS sequence"/>
</dbReference>
<evidence type="ECO:0000256" key="3">
    <source>
        <dbReference type="ARBA" id="ARBA00022475"/>
    </source>
</evidence>
<feature type="transmembrane region" description="Helical" evidence="8">
    <location>
        <begin position="12"/>
        <end position="31"/>
    </location>
</feature>
<feature type="transmembrane region" description="Helical" evidence="8">
    <location>
        <begin position="234"/>
        <end position="254"/>
    </location>
</feature>
<evidence type="ECO:0000256" key="7">
    <source>
        <dbReference type="PIRSR" id="PIRSR016502-1"/>
    </source>
</evidence>
<proteinExistence type="inferred from homology"/>
<keyword evidence="6 8" id="KW-0472">Membrane</keyword>
<comment type="caution">
    <text evidence="9">The sequence shown here is derived from an EMBL/GenBank/DDBJ whole genome shotgun (WGS) entry which is preliminary data.</text>
</comment>